<dbReference type="RefSeq" id="WP_123288172.1">
    <property type="nucleotide sequence ID" value="NZ_JACIJB010000003.1"/>
</dbReference>
<evidence type="ECO:0000256" key="2">
    <source>
        <dbReference type="ARBA" id="ARBA00004370"/>
    </source>
</evidence>
<keyword evidence="15" id="KW-1185">Reference proteome</keyword>
<keyword evidence="10 11" id="KW-0472">Membrane</keyword>
<dbReference type="InterPro" id="IPR036890">
    <property type="entry name" value="HATPase_C_sf"/>
</dbReference>
<dbReference type="InterPro" id="IPR036097">
    <property type="entry name" value="HisK_dim/P_sf"/>
</dbReference>
<dbReference type="CDD" id="cd00082">
    <property type="entry name" value="HisKA"/>
    <property type="match status" value="1"/>
</dbReference>
<sequence>MTGPLSGLRGWLSGRTSAQMSVAVAVLAALALSGSVVITGQAVRADQRQKAALVALADYAAMVDKLGVQAWVGADQVTEADAAYFSAWLTAFQSGPVQEDRTLEEVCRTGRGGAGVRFIRAPSGKPAGLAALEDAKTRRLNSLGDDVYVAGLPAGTLCPRRDVEVVVVKRQAGALEIIVGRVVDRSGEAWGRAVLIVGLSGLLILISGLMAAVFARHRLGLALGEVSASLDRAAMGDFSRRPPVDDIAPELRPLSVRVNATLDRLEELLGWLRDSSDQLAHDFRTPLARATARLERLEEADTPEERARLARLAGDDLRHLTRAMNETLALRDGSAWVFERVQLDELVTATAELYEPLADTKGVRLVVEVEPASVLGVRTLLQRALTNLVDNAVKFSPEGGVVTLRANPTATGVEVSIADQGPGMDPARARGAVENAAEEDPAPNGIESHGMGLPFVRAVVRRHGGVLTIDDAVPGAIVTARFSR</sequence>
<dbReference type="Gene3D" id="3.30.565.10">
    <property type="entry name" value="Histidine kinase-like ATPase, C-terminal domain"/>
    <property type="match status" value="1"/>
</dbReference>
<evidence type="ECO:0000256" key="9">
    <source>
        <dbReference type="ARBA" id="ARBA00023012"/>
    </source>
</evidence>
<dbReference type="InterPro" id="IPR003660">
    <property type="entry name" value="HAMP_dom"/>
</dbReference>
<keyword evidence="5" id="KW-0808">Transferase</keyword>
<comment type="subcellular location">
    <subcellularLocation>
        <location evidence="2">Membrane</location>
    </subcellularLocation>
</comment>
<dbReference type="InterPro" id="IPR004358">
    <property type="entry name" value="Sig_transdc_His_kin-like_C"/>
</dbReference>
<dbReference type="PROSITE" id="PS50109">
    <property type="entry name" value="HIS_KIN"/>
    <property type="match status" value="1"/>
</dbReference>
<feature type="transmembrane region" description="Helical" evidence="11">
    <location>
        <begin position="193"/>
        <end position="215"/>
    </location>
</feature>
<dbReference type="Proteomes" id="UP000548978">
    <property type="component" value="Unassembled WGS sequence"/>
</dbReference>
<keyword evidence="7 14" id="KW-0418">Kinase</keyword>
<dbReference type="GO" id="GO:0000155">
    <property type="term" value="F:phosphorelay sensor kinase activity"/>
    <property type="evidence" value="ECO:0007669"/>
    <property type="project" value="InterPro"/>
</dbReference>
<dbReference type="AlphaFoldDB" id="A0A7W9A2P0"/>
<dbReference type="InterPro" id="IPR050428">
    <property type="entry name" value="TCS_sensor_his_kinase"/>
</dbReference>
<evidence type="ECO:0000256" key="7">
    <source>
        <dbReference type="ARBA" id="ARBA00022777"/>
    </source>
</evidence>
<dbReference type="PRINTS" id="PR00344">
    <property type="entry name" value="BCTRLSENSOR"/>
</dbReference>
<dbReference type="PROSITE" id="PS50885">
    <property type="entry name" value="HAMP"/>
    <property type="match status" value="1"/>
</dbReference>
<dbReference type="SUPFAM" id="SSF47384">
    <property type="entry name" value="Homodimeric domain of signal transducing histidine kinase"/>
    <property type="match status" value="1"/>
</dbReference>
<dbReference type="PANTHER" id="PTHR45436:SF8">
    <property type="entry name" value="HISTIDINE KINASE"/>
    <property type="match status" value="1"/>
</dbReference>
<dbReference type="InterPro" id="IPR003661">
    <property type="entry name" value="HisK_dim/P_dom"/>
</dbReference>
<evidence type="ECO:0000259" key="12">
    <source>
        <dbReference type="PROSITE" id="PS50109"/>
    </source>
</evidence>
<keyword evidence="4" id="KW-0597">Phosphoprotein</keyword>
<keyword evidence="6 11" id="KW-0812">Transmembrane</keyword>
<comment type="caution">
    <text evidence="14">The sequence shown here is derived from an EMBL/GenBank/DDBJ whole genome shotgun (WGS) entry which is preliminary data.</text>
</comment>
<reference evidence="14 15" key="1">
    <citation type="submission" date="2020-08" db="EMBL/GenBank/DDBJ databases">
        <title>Genomic Encyclopedia of Type Strains, Phase IV (KMG-IV): sequencing the most valuable type-strain genomes for metagenomic binning, comparative biology and taxonomic classification.</title>
        <authorList>
            <person name="Goeker M."/>
        </authorList>
    </citation>
    <scope>NUCLEOTIDE SEQUENCE [LARGE SCALE GENOMIC DNA]</scope>
    <source>
        <strain evidence="14 15">DSM 24448</strain>
    </source>
</reference>
<dbReference type="SMART" id="SM00387">
    <property type="entry name" value="HATPase_c"/>
    <property type="match status" value="1"/>
</dbReference>
<comment type="catalytic activity">
    <reaction evidence="1">
        <text>ATP + protein L-histidine = ADP + protein N-phospho-L-histidine.</text>
        <dbReference type="EC" id="2.7.13.3"/>
    </reaction>
</comment>
<evidence type="ECO:0000313" key="15">
    <source>
        <dbReference type="Proteomes" id="UP000548978"/>
    </source>
</evidence>
<keyword evidence="8 11" id="KW-1133">Transmembrane helix</keyword>
<evidence type="ECO:0000256" key="4">
    <source>
        <dbReference type="ARBA" id="ARBA00022553"/>
    </source>
</evidence>
<feature type="domain" description="Histidine kinase" evidence="12">
    <location>
        <begin position="278"/>
        <end position="484"/>
    </location>
</feature>
<evidence type="ECO:0000313" key="14">
    <source>
        <dbReference type="EMBL" id="MBB5660334.1"/>
    </source>
</evidence>
<name>A0A7W9A2P0_9CAUL</name>
<evidence type="ECO:0000256" key="1">
    <source>
        <dbReference type="ARBA" id="ARBA00000085"/>
    </source>
</evidence>
<evidence type="ECO:0000256" key="5">
    <source>
        <dbReference type="ARBA" id="ARBA00022679"/>
    </source>
</evidence>
<dbReference type="GO" id="GO:0005886">
    <property type="term" value="C:plasma membrane"/>
    <property type="evidence" value="ECO:0007669"/>
    <property type="project" value="TreeGrafter"/>
</dbReference>
<dbReference type="Gene3D" id="1.10.287.130">
    <property type="match status" value="1"/>
</dbReference>
<feature type="domain" description="HAMP" evidence="13">
    <location>
        <begin position="217"/>
        <end position="270"/>
    </location>
</feature>
<dbReference type="OrthoDB" id="9815202at2"/>
<proteinExistence type="predicted"/>
<evidence type="ECO:0000256" key="8">
    <source>
        <dbReference type="ARBA" id="ARBA00022989"/>
    </source>
</evidence>
<dbReference type="SMART" id="SM00304">
    <property type="entry name" value="HAMP"/>
    <property type="match status" value="1"/>
</dbReference>
<dbReference type="InterPro" id="IPR003594">
    <property type="entry name" value="HATPase_dom"/>
</dbReference>
<dbReference type="SUPFAM" id="SSF55874">
    <property type="entry name" value="ATPase domain of HSP90 chaperone/DNA topoisomerase II/histidine kinase"/>
    <property type="match status" value="1"/>
</dbReference>
<evidence type="ECO:0000256" key="6">
    <source>
        <dbReference type="ARBA" id="ARBA00022692"/>
    </source>
</evidence>
<feature type="transmembrane region" description="Helical" evidence="11">
    <location>
        <begin position="20"/>
        <end position="40"/>
    </location>
</feature>
<gene>
    <name evidence="14" type="ORF">FHS65_001079</name>
</gene>
<dbReference type="Pfam" id="PF02518">
    <property type="entry name" value="HATPase_c"/>
    <property type="match status" value="1"/>
</dbReference>
<accession>A0A7W9A2P0</accession>
<keyword evidence="9" id="KW-0902">Two-component regulatory system</keyword>
<evidence type="ECO:0000256" key="3">
    <source>
        <dbReference type="ARBA" id="ARBA00012438"/>
    </source>
</evidence>
<evidence type="ECO:0000256" key="10">
    <source>
        <dbReference type="ARBA" id="ARBA00023136"/>
    </source>
</evidence>
<evidence type="ECO:0000259" key="13">
    <source>
        <dbReference type="PROSITE" id="PS50885"/>
    </source>
</evidence>
<dbReference type="EC" id="2.7.13.3" evidence="3"/>
<evidence type="ECO:0000256" key="11">
    <source>
        <dbReference type="SAM" id="Phobius"/>
    </source>
</evidence>
<dbReference type="EMBL" id="JACIJB010000003">
    <property type="protein sequence ID" value="MBB5660334.1"/>
    <property type="molecule type" value="Genomic_DNA"/>
</dbReference>
<dbReference type="InterPro" id="IPR005467">
    <property type="entry name" value="His_kinase_dom"/>
</dbReference>
<dbReference type="CDD" id="cd00075">
    <property type="entry name" value="HATPase"/>
    <property type="match status" value="1"/>
</dbReference>
<dbReference type="PANTHER" id="PTHR45436">
    <property type="entry name" value="SENSOR HISTIDINE KINASE YKOH"/>
    <property type="match status" value="1"/>
</dbReference>
<organism evidence="14 15">
    <name type="scientific">Brevundimonas halotolerans</name>
    <dbReference type="NCBI Taxonomy" id="69670"/>
    <lineage>
        <taxon>Bacteria</taxon>
        <taxon>Pseudomonadati</taxon>
        <taxon>Pseudomonadota</taxon>
        <taxon>Alphaproteobacteria</taxon>
        <taxon>Caulobacterales</taxon>
        <taxon>Caulobacteraceae</taxon>
        <taxon>Brevundimonas</taxon>
    </lineage>
</organism>
<protein>
    <recommendedName>
        <fullName evidence="3">histidine kinase</fullName>
        <ecNumber evidence="3">2.7.13.3</ecNumber>
    </recommendedName>
</protein>